<dbReference type="RefSeq" id="XP_067067652.1">
    <property type="nucleotide sequence ID" value="XM_067213164.1"/>
</dbReference>
<proteinExistence type="predicted"/>
<evidence type="ECO:0000313" key="1">
    <source>
        <dbReference type="EMBL" id="OII75806.1"/>
    </source>
</evidence>
<dbReference type="EMBL" id="LRBS01000083">
    <property type="protein sequence ID" value="OII75806.1"/>
    <property type="molecule type" value="Genomic_DNA"/>
</dbReference>
<protein>
    <submittedName>
        <fullName evidence="1">Uncharacterized protein</fullName>
    </submittedName>
</protein>
<gene>
    <name evidence="1" type="ORF">cand_029370</name>
</gene>
<comment type="caution">
    <text evidence="1">The sequence shown here is derived from an EMBL/GenBank/DDBJ whole genome shotgun (WGS) entry which is preliminary data.</text>
</comment>
<dbReference type="AlphaFoldDB" id="A0A1J4MNN1"/>
<evidence type="ECO:0000313" key="2">
    <source>
        <dbReference type="Proteomes" id="UP000186804"/>
    </source>
</evidence>
<dbReference type="Proteomes" id="UP000186804">
    <property type="component" value="Unassembled WGS sequence"/>
</dbReference>
<keyword evidence="2" id="KW-1185">Reference proteome</keyword>
<organism evidence="1 2">
    <name type="scientific">Cryptosporidium andersoni</name>
    <dbReference type="NCBI Taxonomy" id="117008"/>
    <lineage>
        <taxon>Eukaryota</taxon>
        <taxon>Sar</taxon>
        <taxon>Alveolata</taxon>
        <taxon>Apicomplexa</taxon>
        <taxon>Conoidasida</taxon>
        <taxon>Coccidia</taxon>
        <taxon>Eucoccidiorida</taxon>
        <taxon>Eimeriorina</taxon>
        <taxon>Cryptosporidiidae</taxon>
        <taxon>Cryptosporidium</taxon>
    </lineage>
</organism>
<accession>A0A1J4MNN1</accession>
<dbReference type="GeneID" id="92367121"/>
<sequence>MKHKIPILISSLMDILSLKDKLLSNNTFIRCYQNSIDESEEEICLYKDYETITSEAILNLKEMFKEQYLKYKQFSALDVTQEFLRYFEEEFQNVARPLTSPPDGGLGWESNVIDDRLYQVGLGRDSNLNVETIALTLKWPIIADIWHYVE</sequence>
<dbReference type="VEuPathDB" id="CryptoDB:cand_029370"/>
<reference evidence="1 2" key="1">
    <citation type="submission" date="2016-10" db="EMBL/GenBank/DDBJ databases">
        <title>Reductive evolution of mitochondrial metabolism and differential evolution of invasion-related proteins in Cryptosporidium.</title>
        <authorList>
            <person name="Liu S."/>
            <person name="Roellig D.M."/>
            <person name="Guo Y."/>
            <person name="Li N."/>
            <person name="Frace M.A."/>
            <person name="Tang K."/>
            <person name="Zhang L."/>
            <person name="Feng Y."/>
            <person name="Xiao L."/>
        </authorList>
    </citation>
    <scope>NUCLEOTIDE SEQUENCE [LARGE SCALE GENOMIC DNA]</scope>
    <source>
        <strain evidence="1">30847</strain>
    </source>
</reference>
<name>A0A1J4MNN1_9CRYT</name>
<dbReference type="OrthoDB" id="343331at2759"/>